<evidence type="ECO:0000313" key="1">
    <source>
        <dbReference type="EMBL" id="CAB4946781.1"/>
    </source>
</evidence>
<name>A0A6J7JVA3_9ZZZZ</name>
<organism evidence="1">
    <name type="scientific">freshwater metagenome</name>
    <dbReference type="NCBI Taxonomy" id="449393"/>
    <lineage>
        <taxon>unclassified sequences</taxon>
        <taxon>metagenomes</taxon>
        <taxon>ecological metagenomes</taxon>
    </lineage>
</organism>
<proteinExistence type="predicted"/>
<dbReference type="EMBL" id="CAFBMK010000298">
    <property type="protein sequence ID" value="CAB4946781.1"/>
    <property type="molecule type" value="Genomic_DNA"/>
</dbReference>
<protein>
    <submittedName>
        <fullName evidence="1">Unannotated protein</fullName>
    </submittedName>
</protein>
<sequence length="72" mass="7706">MSLPSTAVPVPMLPAREIRVTEAAEIEAVAVVCSIEPTASIRTAPEVLTIPFLIRTRPAPVEVMLMLPVSEP</sequence>
<dbReference type="AlphaFoldDB" id="A0A6J7JVA3"/>
<accession>A0A6J7JVA3</accession>
<reference evidence="1" key="1">
    <citation type="submission" date="2020-05" db="EMBL/GenBank/DDBJ databases">
        <authorList>
            <person name="Chiriac C."/>
            <person name="Salcher M."/>
            <person name="Ghai R."/>
            <person name="Kavagutti S V."/>
        </authorList>
    </citation>
    <scope>NUCLEOTIDE SEQUENCE</scope>
</reference>
<gene>
    <name evidence="1" type="ORF">UFOPK3564_03269</name>
</gene>